<dbReference type="Pfam" id="PF01777">
    <property type="entry name" value="Ribosomal_L27e"/>
    <property type="match status" value="1"/>
</dbReference>
<protein>
    <recommendedName>
        <fullName evidence="4">60S ribosomal protein L27</fullName>
    </recommendedName>
</protein>
<evidence type="ECO:0000256" key="2">
    <source>
        <dbReference type="ARBA" id="ARBA00022980"/>
    </source>
</evidence>
<accession>A0A7S0Y5Q8</accession>
<name>A0A7S0Y5Q8_HEMAN</name>
<feature type="domain" description="KOW" evidence="5">
    <location>
        <begin position="14"/>
        <end position="41"/>
    </location>
</feature>
<reference evidence="6" key="1">
    <citation type="submission" date="2021-01" db="EMBL/GenBank/DDBJ databases">
        <authorList>
            <person name="Corre E."/>
            <person name="Pelletier E."/>
            <person name="Niang G."/>
            <person name="Scheremetjew M."/>
            <person name="Finn R."/>
            <person name="Kale V."/>
            <person name="Holt S."/>
            <person name="Cochrane G."/>
            <person name="Meng A."/>
            <person name="Brown T."/>
            <person name="Cohen L."/>
        </authorList>
    </citation>
    <scope>NUCLEOTIDE SEQUENCE</scope>
    <source>
        <strain evidence="6">CCMP441</strain>
    </source>
</reference>
<dbReference type="EMBL" id="HBFK01040284">
    <property type="protein sequence ID" value="CAD8757964.1"/>
    <property type="molecule type" value="Transcribed_RNA"/>
</dbReference>
<dbReference type="InterPro" id="IPR005824">
    <property type="entry name" value="KOW"/>
</dbReference>
<dbReference type="InterPro" id="IPR038655">
    <property type="entry name" value="Ribosomal_eL27_sf"/>
</dbReference>
<dbReference type="InterPro" id="IPR001141">
    <property type="entry name" value="Ribosomal_eL27"/>
</dbReference>
<dbReference type="PROSITE" id="PS01107">
    <property type="entry name" value="RIBOSOMAL_L27E"/>
    <property type="match status" value="1"/>
</dbReference>
<evidence type="ECO:0000313" key="6">
    <source>
        <dbReference type="EMBL" id="CAD8757964.1"/>
    </source>
</evidence>
<dbReference type="SMART" id="SM00739">
    <property type="entry name" value="KOW"/>
    <property type="match status" value="1"/>
</dbReference>
<evidence type="ECO:0000259" key="5">
    <source>
        <dbReference type="SMART" id="SM00739"/>
    </source>
</evidence>
<dbReference type="GO" id="GO:0005840">
    <property type="term" value="C:ribosome"/>
    <property type="evidence" value="ECO:0007669"/>
    <property type="project" value="UniProtKB-KW"/>
</dbReference>
<dbReference type="Gene3D" id="2.30.30.770">
    <property type="match status" value="1"/>
</dbReference>
<dbReference type="CDD" id="cd06090">
    <property type="entry name" value="KOW_RPL27"/>
    <property type="match status" value="1"/>
</dbReference>
<dbReference type="PANTHER" id="PTHR10497">
    <property type="entry name" value="60S RIBOSOMAL PROTEIN L27"/>
    <property type="match status" value="1"/>
</dbReference>
<organism evidence="6">
    <name type="scientific">Hemiselmis andersenii</name>
    <name type="common">Cryptophyte alga</name>
    <dbReference type="NCBI Taxonomy" id="464988"/>
    <lineage>
        <taxon>Eukaryota</taxon>
        <taxon>Cryptophyceae</taxon>
        <taxon>Cryptomonadales</taxon>
        <taxon>Hemiselmidaceae</taxon>
        <taxon>Hemiselmis</taxon>
    </lineage>
</organism>
<evidence type="ECO:0000256" key="3">
    <source>
        <dbReference type="ARBA" id="ARBA00023274"/>
    </source>
</evidence>
<dbReference type="GO" id="GO:0003735">
    <property type="term" value="F:structural constituent of ribosome"/>
    <property type="evidence" value="ECO:0007669"/>
    <property type="project" value="InterPro"/>
</dbReference>
<proteinExistence type="inferred from homology"/>
<dbReference type="InterPro" id="IPR008991">
    <property type="entry name" value="Translation_prot_SH3-like_sf"/>
</dbReference>
<sequence length="146" mass="16582">MGASTSGRAAMVKFLKQGKVVILLNGRYAGKKGVIVKTFDDGIDGRKYGHCIVAGIAREPLKVKKSMSEKKVEKRSRVKPFIKMVNFNHLMPTRYSVEVDFKPLAITPEVVANDAKRTEARKAVKKLFQERYTAGKNRWFFSKLRF</sequence>
<keyword evidence="3 4" id="KW-0687">Ribonucleoprotein</keyword>
<evidence type="ECO:0000256" key="4">
    <source>
        <dbReference type="RuleBase" id="RU000575"/>
    </source>
</evidence>
<dbReference type="InterPro" id="IPR041991">
    <property type="entry name" value="Ribosomal_eL27_KOW"/>
</dbReference>
<dbReference type="SUPFAM" id="SSF50104">
    <property type="entry name" value="Translation proteins SH3-like domain"/>
    <property type="match status" value="1"/>
</dbReference>
<dbReference type="AlphaFoldDB" id="A0A7S0Y5Q8"/>
<dbReference type="FunFam" id="2.30.30.770:FF:000001">
    <property type="entry name" value="60S ribosomal protein L27"/>
    <property type="match status" value="1"/>
</dbReference>
<evidence type="ECO:0000256" key="1">
    <source>
        <dbReference type="ARBA" id="ARBA00009124"/>
    </source>
</evidence>
<dbReference type="GO" id="GO:0006412">
    <property type="term" value="P:translation"/>
    <property type="evidence" value="ECO:0007669"/>
    <property type="project" value="InterPro"/>
</dbReference>
<gene>
    <name evidence="6" type="ORF">HAND1043_LOCUS24478</name>
</gene>
<dbReference type="GO" id="GO:1990904">
    <property type="term" value="C:ribonucleoprotein complex"/>
    <property type="evidence" value="ECO:0007669"/>
    <property type="project" value="UniProtKB-KW"/>
</dbReference>
<dbReference type="Pfam" id="PF00467">
    <property type="entry name" value="KOW"/>
    <property type="match status" value="1"/>
</dbReference>
<comment type="similarity">
    <text evidence="1 4">Belongs to the eukaryotic ribosomal protein eL27 family.</text>
</comment>
<dbReference type="InterPro" id="IPR018262">
    <property type="entry name" value="Ribosomal_eL27_CS"/>
</dbReference>
<keyword evidence="2 4" id="KW-0689">Ribosomal protein</keyword>